<evidence type="ECO:0000256" key="1">
    <source>
        <dbReference type="ARBA" id="ARBA00005417"/>
    </source>
</evidence>
<evidence type="ECO:0000259" key="6">
    <source>
        <dbReference type="PROSITE" id="PS50893"/>
    </source>
</evidence>
<keyword evidence="5" id="KW-0472">Membrane</keyword>
<accession>A0A1J5PTR0</accession>
<proteinExistence type="inferred from homology"/>
<evidence type="ECO:0000256" key="5">
    <source>
        <dbReference type="SAM" id="Phobius"/>
    </source>
</evidence>
<feature type="transmembrane region" description="Helical" evidence="5">
    <location>
        <begin position="63"/>
        <end position="83"/>
    </location>
</feature>
<dbReference type="InterPro" id="IPR027417">
    <property type="entry name" value="P-loop_NTPase"/>
</dbReference>
<dbReference type="InterPro" id="IPR017871">
    <property type="entry name" value="ABC_transporter-like_CS"/>
</dbReference>
<dbReference type="PANTHER" id="PTHR43335:SF4">
    <property type="entry name" value="ABC TRANSPORTER, ATP-BINDING PROTEIN"/>
    <property type="match status" value="1"/>
</dbReference>
<dbReference type="InterPro" id="IPR003593">
    <property type="entry name" value="AAA+_ATPase"/>
</dbReference>
<keyword evidence="4 7" id="KW-0067">ATP-binding</keyword>
<keyword evidence="2" id="KW-0813">Transport</keyword>
<dbReference type="SUPFAM" id="SSF52540">
    <property type="entry name" value="P-loop containing nucleoside triphosphate hydrolases"/>
    <property type="match status" value="1"/>
</dbReference>
<gene>
    <name evidence="7" type="primary">drrA_36</name>
    <name evidence="7" type="ORF">GALL_434790</name>
</gene>
<dbReference type="AlphaFoldDB" id="A0A1J5PTR0"/>
<dbReference type="PROSITE" id="PS00211">
    <property type="entry name" value="ABC_TRANSPORTER_1"/>
    <property type="match status" value="1"/>
</dbReference>
<evidence type="ECO:0000256" key="2">
    <source>
        <dbReference type="ARBA" id="ARBA00022448"/>
    </source>
</evidence>
<dbReference type="Pfam" id="PF00005">
    <property type="entry name" value="ABC_tran"/>
    <property type="match status" value="1"/>
</dbReference>
<organism evidence="7">
    <name type="scientific">mine drainage metagenome</name>
    <dbReference type="NCBI Taxonomy" id="410659"/>
    <lineage>
        <taxon>unclassified sequences</taxon>
        <taxon>metagenomes</taxon>
        <taxon>ecological metagenomes</taxon>
    </lineage>
</organism>
<dbReference type="EMBL" id="MLJW01002359">
    <property type="protein sequence ID" value="OIQ74865.1"/>
    <property type="molecule type" value="Genomic_DNA"/>
</dbReference>
<keyword evidence="7" id="KW-0378">Hydrolase</keyword>
<dbReference type="GO" id="GO:0005524">
    <property type="term" value="F:ATP binding"/>
    <property type="evidence" value="ECO:0007669"/>
    <property type="project" value="UniProtKB-KW"/>
</dbReference>
<feature type="domain" description="ABC transporter" evidence="6">
    <location>
        <begin position="102"/>
        <end position="330"/>
    </location>
</feature>
<dbReference type="SMART" id="SM00382">
    <property type="entry name" value="AAA"/>
    <property type="match status" value="1"/>
</dbReference>
<evidence type="ECO:0000313" key="7">
    <source>
        <dbReference type="EMBL" id="OIQ74865.1"/>
    </source>
</evidence>
<dbReference type="PANTHER" id="PTHR43335">
    <property type="entry name" value="ABC TRANSPORTER, ATP-BINDING PROTEIN"/>
    <property type="match status" value="1"/>
</dbReference>
<sequence length="366" mass="38458">MTITLPAVVSSVPAGDRLVVEVGTTDLAYALPTAPRAYSIALTDGVLSVATVDGRIVRGGHPWVWLLAGLVAITALVVGLVAASAGRRRRRTVVAGLSDVPVAVDTLVKQYGDGYRAVDGVTFRVEAGQVVGLLGPNGAGKTTTLRVLMGLIRPTSGTVRVFGELVEAGAPVLSRIGSFIEGPGLLPHLSGRDNLRLYWEATGRPSTDSELDTALEIAGLGGSVDRLVKTYSQGMRQRLAIAQAMLGLPELLVLDEPTNGLDPLQIAEMREVLRRYAATGRTVVISSHLLAEVEQTCTHVVVMHKGRLVAVGSVAEIVAAGRMQLVVEDPVHAVAILAAAGVPAQAVPARRSLEDIFIEMVGEDRD</sequence>
<dbReference type="InterPro" id="IPR003439">
    <property type="entry name" value="ABC_transporter-like_ATP-bd"/>
</dbReference>
<dbReference type="EC" id="3.6.3.-" evidence="7"/>
<dbReference type="GO" id="GO:0016887">
    <property type="term" value="F:ATP hydrolysis activity"/>
    <property type="evidence" value="ECO:0007669"/>
    <property type="project" value="InterPro"/>
</dbReference>
<dbReference type="Gene3D" id="3.40.50.300">
    <property type="entry name" value="P-loop containing nucleotide triphosphate hydrolases"/>
    <property type="match status" value="1"/>
</dbReference>
<keyword evidence="5" id="KW-1133">Transmembrane helix</keyword>
<dbReference type="PROSITE" id="PS50893">
    <property type="entry name" value="ABC_TRANSPORTER_2"/>
    <property type="match status" value="1"/>
</dbReference>
<evidence type="ECO:0000256" key="4">
    <source>
        <dbReference type="ARBA" id="ARBA00022840"/>
    </source>
</evidence>
<evidence type="ECO:0000256" key="3">
    <source>
        <dbReference type="ARBA" id="ARBA00022741"/>
    </source>
</evidence>
<keyword evidence="3" id="KW-0547">Nucleotide-binding</keyword>
<keyword evidence="5" id="KW-0812">Transmembrane</keyword>
<name>A0A1J5PTR0_9ZZZZ</name>
<comment type="similarity">
    <text evidence="1">Belongs to the ABC transporter superfamily.</text>
</comment>
<protein>
    <submittedName>
        <fullName evidence="7">Daunorubicin/doxorubicin resistance ATP-binding protein DrrA</fullName>
        <ecNumber evidence="7">3.6.3.-</ecNumber>
    </submittedName>
</protein>
<reference evidence="7" key="1">
    <citation type="submission" date="2016-10" db="EMBL/GenBank/DDBJ databases">
        <title>Sequence of Gallionella enrichment culture.</title>
        <authorList>
            <person name="Poehlein A."/>
            <person name="Muehling M."/>
            <person name="Daniel R."/>
        </authorList>
    </citation>
    <scope>NUCLEOTIDE SEQUENCE</scope>
</reference>
<comment type="caution">
    <text evidence="7">The sequence shown here is derived from an EMBL/GenBank/DDBJ whole genome shotgun (WGS) entry which is preliminary data.</text>
</comment>